<gene>
    <name evidence="1" type="ORF">RchiOBHm_Chr3g0481511</name>
</gene>
<evidence type="ECO:0000313" key="1">
    <source>
        <dbReference type="EMBL" id="PRQ44646.1"/>
    </source>
</evidence>
<dbReference type="EMBL" id="PDCK01000041">
    <property type="protein sequence ID" value="PRQ44646.1"/>
    <property type="molecule type" value="Genomic_DNA"/>
</dbReference>
<accession>A0A2P6RE00</accession>
<dbReference type="Proteomes" id="UP000238479">
    <property type="component" value="Chromosome 3"/>
</dbReference>
<organism evidence="1 2">
    <name type="scientific">Rosa chinensis</name>
    <name type="common">China rose</name>
    <dbReference type="NCBI Taxonomy" id="74649"/>
    <lineage>
        <taxon>Eukaryota</taxon>
        <taxon>Viridiplantae</taxon>
        <taxon>Streptophyta</taxon>
        <taxon>Embryophyta</taxon>
        <taxon>Tracheophyta</taxon>
        <taxon>Spermatophyta</taxon>
        <taxon>Magnoliopsida</taxon>
        <taxon>eudicotyledons</taxon>
        <taxon>Gunneridae</taxon>
        <taxon>Pentapetalae</taxon>
        <taxon>rosids</taxon>
        <taxon>fabids</taxon>
        <taxon>Rosales</taxon>
        <taxon>Rosaceae</taxon>
        <taxon>Rosoideae</taxon>
        <taxon>Rosoideae incertae sedis</taxon>
        <taxon>Rosa</taxon>
    </lineage>
</organism>
<name>A0A2P6RE00_ROSCH</name>
<dbReference type="AlphaFoldDB" id="A0A2P6RE00"/>
<reference evidence="1 2" key="1">
    <citation type="journal article" date="2018" name="Nat. Genet.">
        <title>The Rosa genome provides new insights in the design of modern roses.</title>
        <authorList>
            <person name="Bendahmane M."/>
        </authorList>
    </citation>
    <scope>NUCLEOTIDE SEQUENCE [LARGE SCALE GENOMIC DNA]</scope>
    <source>
        <strain evidence="2">cv. Old Blush</strain>
    </source>
</reference>
<dbReference type="Gramene" id="PRQ44646">
    <property type="protein sequence ID" value="PRQ44646"/>
    <property type="gene ID" value="RchiOBHm_Chr3g0481511"/>
</dbReference>
<proteinExistence type="predicted"/>
<keyword evidence="2" id="KW-1185">Reference proteome</keyword>
<comment type="caution">
    <text evidence="1">The sequence shown here is derived from an EMBL/GenBank/DDBJ whole genome shotgun (WGS) entry which is preliminary data.</text>
</comment>
<protein>
    <submittedName>
        <fullName evidence="1">Uncharacterized protein</fullName>
    </submittedName>
</protein>
<sequence>MPKFKFPHNMQTLTKVLQSIGESGNGLVLMKSMASENFPARPKRSTMQPKCSITDLVPYFGSISLNKHNPVSHIPE</sequence>
<evidence type="ECO:0000313" key="2">
    <source>
        <dbReference type="Proteomes" id="UP000238479"/>
    </source>
</evidence>